<comment type="subcellular location">
    <subcellularLocation>
        <location evidence="1">Mitochondrion inner membrane</location>
        <topology evidence="1">Single-pass membrane protein</topology>
    </subcellularLocation>
</comment>
<protein>
    <submittedName>
        <fullName evidence="5">Putative mitochondrial protein ymf17</fullName>
    </submittedName>
</protein>
<gene>
    <name evidence="5" type="ORF">D0Y65_010075</name>
</gene>
<feature type="transmembrane region" description="Helical" evidence="4">
    <location>
        <begin position="153"/>
        <end position="183"/>
    </location>
</feature>
<feature type="region of interest" description="Disordered" evidence="3">
    <location>
        <begin position="29"/>
        <end position="49"/>
    </location>
</feature>
<proteinExistence type="predicted"/>
<dbReference type="GO" id="GO:0006099">
    <property type="term" value="P:tricarboxylic acid cycle"/>
    <property type="evidence" value="ECO:0007669"/>
    <property type="project" value="InterPro"/>
</dbReference>
<dbReference type="SUPFAM" id="SSF81343">
    <property type="entry name" value="Fumarate reductase respiratory complex transmembrane subunits"/>
    <property type="match status" value="1"/>
</dbReference>
<comment type="caution">
    <text evidence="5">The sequence shown here is derived from an EMBL/GenBank/DDBJ whole genome shotgun (WGS) entry which is preliminary data.</text>
</comment>
<evidence type="ECO:0000256" key="4">
    <source>
        <dbReference type="SAM" id="Phobius"/>
    </source>
</evidence>
<keyword evidence="4" id="KW-1133">Transmembrane helix</keyword>
<dbReference type="PANTHER" id="PTHR36358:SF1">
    <property type="entry name" value="SUCCINATE DEHYDROGENASE SUBUNIT 4, MITOCHONDRIAL"/>
    <property type="match status" value="1"/>
</dbReference>
<dbReference type="InterPro" id="IPR034804">
    <property type="entry name" value="SQR/QFR_C/D"/>
</dbReference>
<evidence type="ECO:0000256" key="1">
    <source>
        <dbReference type="ARBA" id="ARBA00004434"/>
    </source>
</evidence>
<reference evidence="5 6" key="1">
    <citation type="submission" date="2018-09" db="EMBL/GenBank/DDBJ databases">
        <title>A high-quality reference genome of wild soybean provides a powerful tool to mine soybean genomes.</title>
        <authorList>
            <person name="Xie M."/>
            <person name="Chung C.Y.L."/>
            <person name="Li M.-W."/>
            <person name="Wong F.-L."/>
            <person name="Chan T.-F."/>
            <person name="Lam H.-M."/>
        </authorList>
    </citation>
    <scope>NUCLEOTIDE SEQUENCE [LARGE SCALE GENOMIC DNA]</scope>
    <source>
        <strain evidence="6">cv. W05</strain>
        <tissue evidence="5">Hypocotyl of etiolated seedlings</tissue>
    </source>
</reference>
<feature type="compositionally biased region" description="Pro residues" evidence="3">
    <location>
        <begin position="35"/>
        <end position="45"/>
    </location>
</feature>
<evidence type="ECO:0000256" key="2">
    <source>
        <dbReference type="ARBA" id="ARBA00011313"/>
    </source>
</evidence>
<evidence type="ECO:0000313" key="6">
    <source>
        <dbReference type="Proteomes" id="UP000289340"/>
    </source>
</evidence>
<keyword evidence="6" id="KW-1185">Reference proteome</keyword>
<keyword evidence="4" id="KW-0812">Transmembrane</keyword>
<accession>A0A445L1S7</accession>
<dbReference type="Proteomes" id="UP000289340">
    <property type="component" value="Chromosome 4"/>
</dbReference>
<dbReference type="AlphaFoldDB" id="A0A445L1S7"/>
<dbReference type="PANTHER" id="PTHR36358">
    <property type="entry name" value="SUCCINATE DEHYDROGENASE SUBUNIT 4, MITOCHONDRIAL"/>
    <property type="match status" value="1"/>
</dbReference>
<dbReference type="GO" id="GO:0006121">
    <property type="term" value="P:mitochondrial electron transport, succinate to ubiquinone"/>
    <property type="evidence" value="ECO:0007669"/>
    <property type="project" value="InterPro"/>
</dbReference>
<comment type="subunit">
    <text evidence="2">Component of complex II composed of eight subunits in plants: four classical SDH subunits SDH1, SDH2, SDH3 and SDH4 (a flavoprotein (FP), an iron-sulfur protein (IP), and a cytochrome b composed of a large and a small subunit.), as well as four subunits unknown in mitochondria from bacteria and heterotrophic eukaryotes.</text>
</comment>
<sequence length="226" mass="24593">MQSMSLTLSKRLSNSKPLFRISSNLVAHASSATTSPPPPSPPVPSPSALNSLLTAPWSATQSRGITLSGSDVRVGNLIGNRGRAHEVLKLYRPLEGTGKATLEFICVTNNNGSQVPPQSVAGYATVATTEDGAERKERNSGLSKATKTKREQLLKATAVASLLLIYPNTYSLLFANFFVFWHLYAGIGEILADYVHHEMTREFVMISLRLFLIIALKDVCLNFVFV</sequence>
<name>A0A445L1S7_GLYSO</name>
<dbReference type="InterPro" id="IPR044963">
    <property type="entry name" value="SDH4"/>
</dbReference>
<feature type="transmembrane region" description="Helical" evidence="4">
    <location>
        <begin position="203"/>
        <end position="225"/>
    </location>
</feature>
<dbReference type="Gene3D" id="1.20.1300.10">
    <property type="entry name" value="Fumarate reductase/succinate dehydrogenase, transmembrane subunit"/>
    <property type="match status" value="1"/>
</dbReference>
<dbReference type="GO" id="GO:0005743">
    <property type="term" value="C:mitochondrial inner membrane"/>
    <property type="evidence" value="ECO:0007669"/>
    <property type="project" value="UniProtKB-SubCell"/>
</dbReference>
<evidence type="ECO:0000256" key="3">
    <source>
        <dbReference type="SAM" id="MobiDB-lite"/>
    </source>
</evidence>
<keyword evidence="4" id="KW-0472">Membrane</keyword>
<evidence type="ECO:0000313" key="5">
    <source>
        <dbReference type="EMBL" id="RZC17063.1"/>
    </source>
</evidence>
<dbReference type="GO" id="GO:0045273">
    <property type="term" value="C:respiratory chain complex II (succinate dehydrogenase)"/>
    <property type="evidence" value="ECO:0007669"/>
    <property type="project" value="InterPro"/>
</dbReference>
<dbReference type="EMBL" id="QZWG01000004">
    <property type="protein sequence ID" value="RZC17063.1"/>
    <property type="molecule type" value="Genomic_DNA"/>
</dbReference>
<organism evidence="5 6">
    <name type="scientific">Glycine soja</name>
    <name type="common">Wild soybean</name>
    <dbReference type="NCBI Taxonomy" id="3848"/>
    <lineage>
        <taxon>Eukaryota</taxon>
        <taxon>Viridiplantae</taxon>
        <taxon>Streptophyta</taxon>
        <taxon>Embryophyta</taxon>
        <taxon>Tracheophyta</taxon>
        <taxon>Spermatophyta</taxon>
        <taxon>Magnoliopsida</taxon>
        <taxon>eudicotyledons</taxon>
        <taxon>Gunneridae</taxon>
        <taxon>Pentapetalae</taxon>
        <taxon>rosids</taxon>
        <taxon>fabids</taxon>
        <taxon>Fabales</taxon>
        <taxon>Fabaceae</taxon>
        <taxon>Papilionoideae</taxon>
        <taxon>50 kb inversion clade</taxon>
        <taxon>NPAAA clade</taxon>
        <taxon>indigoferoid/millettioid clade</taxon>
        <taxon>Phaseoleae</taxon>
        <taxon>Glycine</taxon>
        <taxon>Glycine subgen. Soja</taxon>
    </lineage>
</organism>